<dbReference type="PANTHER" id="PTHR33162:SF1">
    <property type="entry name" value="SEC-INDEPENDENT PROTEIN TRANSLOCASE PROTEIN TATA, CHLOROPLASTIC"/>
    <property type="match status" value="1"/>
</dbReference>
<dbReference type="Proteomes" id="UP000595663">
    <property type="component" value="Chromosome"/>
</dbReference>
<dbReference type="InterPro" id="IPR003369">
    <property type="entry name" value="TatA/B/E"/>
</dbReference>
<evidence type="ECO:0000256" key="7">
    <source>
        <dbReference type="ARBA" id="ARBA00023010"/>
    </source>
</evidence>
<dbReference type="GO" id="GO:0033281">
    <property type="term" value="C:TAT protein transport complex"/>
    <property type="evidence" value="ECO:0007669"/>
    <property type="project" value="UniProtKB-UniRule"/>
</dbReference>
<proteinExistence type="inferred from homology"/>
<name>A0A7R6PEB6_9GAMM</name>
<sequence>MFDIGFAELLIIAVVGLVVLGPEKLPVAARTVGLWVRKAKRTIGGIQSEINEELRLEEMKRQVVLKQDELDRELDEMREPFSEALGNNSPLANSISAPEKKKSEPSPDQTAAVETPPVEENSKADDRS</sequence>
<gene>
    <name evidence="9 11" type="primary">tatB</name>
    <name evidence="11" type="ORF">AMJAP_3308</name>
</gene>
<dbReference type="PRINTS" id="PR01506">
    <property type="entry name" value="TATBPROTEIN"/>
</dbReference>
<evidence type="ECO:0000256" key="6">
    <source>
        <dbReference type="ARBA" id="ARBA00022989"/>
    </source>
</evidence>
<evidence type="ECO:0000256" key="9">
    <source>
        <dbReference type="HAMAP-Rule" id="MF_00237"/>
    </source>
</evidence>
<feature type="compositionally biased region" description="Polar residues" evidence="10">
    <location>
        <begin position="85"/>
        <end position="96"/>
    </location>
</feature>
<dbReference type="NCBIfam" id="TIGR01410">
    <property type="entry name" value="tatB"/>
    <property type="match status" value="1"/>
</dbReference>
<dbReference type="InterPro" id="IPR018448">
    <property type="entry name" value="TatB"/>
</dbReference>
<protein>
    <recommendedName>
        <fullName evidence="9">Sec-independent protein translocase protein TatB</fullName>
    </recommendedName>
</protein>
<keyword evidence="7 9" id="KW-0811">Translocation</keyword>
<dbReference type="KEGG" id="ajp:AMJAP_3308"/>
<evidence type="ECO:0000256" key="1">
    <source>
        <dbReference type="ARBA" id="ARBA00004167"/>
    </source>
</evidence>
<dbReference type="Pfam" id="PF02416">
    <property type="entry name" value="TatA_B_E"/>
    <property type="match status" value="1"/>
</dbReference>
<dbReference type="GO" id="GO:0043953">
    <property type="term" value="P:protein transport by the Tat complex"/>
    <property type="evidence" value="ECO:0007669"/>
    <property type="project" value="UniProtKB-UniRule"/>
</dbReference>
<keyword evidence="2 9" id="KW-0813">Transport</keyword>
<keyword evidence="3 9" id="KW-1003">Cell membrane</keyword>
<keyword evidence="12" id="KW-1185">Reference proteome</keyword>
<dbReference type="GO" id="GO:0008320">
    <property type="term" value="F:protein transmembrane transporter activity"/>
    <property type="evidence" value="ECO:0007669"/>
    <property type="project" value="UniProtKB-UniRule"/>
</dbReference>
<dbReference type="OrthoDB" id="9816005at2"/>
<reference evidence="11 12" key="1">
    <citation type="journal article" date="2008" name="Int. J. Syst. Evol. Microbiol.">
        <title>Amphritea japonica sp. nov. and Amphritea balenae sp. nov., isolated from the sediment adjacent to sperm whale carcasses off Kagoshima, Japan.</title>
        <authorList>
            <person name="Miyazaki M."/>
            <person name="Nogi Y."/>
            <person name="Fujiwara Y."/>
            <person name="Kawato M."/>
            <person name="Nagahama T."/>
            <person name="Kubokawa K."/>
            <person name="Horikoshi K."/>
        </authorList>
    </citation>
    <scope>NUCLEOTIDE SEQUENCE [LARGE SCALE GENOMIC DNA]</scope>
    <source>
        <strain evidence="11 12">ATCC BAA-1530</strain>
    </source>
</reference>
<comment type="subcellular location">
    <subcellularLocation>
        <location evidence="9">Cell membrane</location>
        <topology evidence="9">Single-pass membrane protein</topology>
    </subcellularLocation>
    <subcellularLocation>
        <location evidence="1">Membrane</location>
        <topology evidence="1">Single-pass membrane protein</topology>
    </subcellularLocation>
</comment>
<evidence type="ECO:0000256" key="4">
    <source>
        <dbReference type="ARBA" id="ARBA00022692"/>
    </source>
</evidence>
<comment type="similarity">
    <text evidence="9">Belongs to the TatB family.</text>
</comment>
<dbReference type="RefSeq" id="WP_019621309.1">
    <property type="nucleotide sequence ID" value="NZ_AP014545.1"/>
</dbReference>
<dbReference type="EMBL" id="AP014545">
    <property type="protein sequence ID" value="BBB27893.1"/>
    <property type="molecule type" value="Genomic_DNA"/>
</dbReference>
<comment type="subunit">
    <text evidence="9">The Tat system comprises two distinct complexes: a TatABC complex, containing multiple copies of TatA, TatB and TatC subunits, and a separate TatA complex, containing only TatA subunits. Substrates initially bind to the TatABC complex, which probably triggers association of the separate TatA complex to form the active translocon.</text>
</comment>
<keyword evidence="6 9" id="KW-1133">Transmembrane helix</keyword>
<keyword evidence="8 9" id="KW-0472">Membrane</keyword>
<keyword evidence="5 9" id="KW-0653">Protein transport</keyword>
<comment type="function">
    <text evidence="9">Part of the twin-arginine translocation (Tat) system that transports large folded proteins containing a characteristic twin-arginine motif in their signal peptide across membranes. Together with TatC, TatB is part of a receptor directly interacting with Tat signal peptides. TatB may form an oligomeric binding site that transiently accommodates folded Tat precursor proteins before their translocation.</text>
</comment>
<evidence type="ECO:0000256" key="8">
    <source>
        <dbReference type="ARBA" id="ARBA00023136"/>
    </source>
</evidence>
<feature type="region of interest" description="Disordered" evidence="10">
    <location>
        <begin position="75"/>
        <end position="128"/>
    </location>
</feature>
<evidence type="ECO:0000256" key="10">
    <source>
        <dbReference type="SAM" id="MobiDB-lite"/>
    </source>
</evidence>
<evidence type="ECO:0000256" key="3">
    <source>
        <dbReference type="ARBA" id="ARBA00022475"/>
    </source>
</evidence>
<dbReference type="PANTHER" id="PTHR33162">
    <property type="entry name" value="SEC-INDEPENDENT PROTEIN TRANSLOCASE PROTEIN TATA, CHLOROPLASTIC"/>
    <property type="match status" value="1"/>
</dbReference>
<accession>A0A7R6PEB6</accession>
<organism evidence="11 12">
    <name type="scientific">Amphritea japonica ATCC BAA-1530</name>
    <dbReference type="NCBI Taxonomy" id="1278309"/>
    <lineage>
        <taxon>Bacteria</taxon>
        <taxon>Pseudomonadati</taxon>
        <taxon>Pseudomonadota</taxon>
        <taxon>Gammaproteobacteria</taxon>
        <taxon>Oceanospirillales</taxon>
        <taxon>Oceanospirillaceae</taxon>
        <taxon>Amphritea</taxon>
    </lineage>
</organism>
<evidence type="ECO:0000313" key="11">
    <source>
        <dbReference type="EMBL" id="BBB27893.1"/>
    </source>
</evidence>
<dbReference type="AlphaFoldDB" id="A0A7R6PEB6"/>
<evidence type="ECO:0000313" key="12">
    <source>
        <dbReference type="Proteomes" id="UP000595663"/>
    </source>
</evidence>
<dbReference type="Gene3D" id="1.20.5.3310">
    <property type="match status" value="1"/>
</dbReference>
<evidence type="ECO:0000256" key="5">
    <source>
        <dbReference type="ARBA" id="ARBA00022927"/>
    </source>
</evidence>
<dbReference type="HAMAP" id="MF_00237">
    <property type="entry name" value="TatB"/>
    <property type="match status" value="1"/>
</dbReference>
<keyword evidence="4 9" id="KW-0812">Transmembrane</keyword>
<evidence type="ECO:0000256" key="2">
    <source>
        <dbReference type="ARBA" id="ARBA00022448"/>
    </source>
</evidence>